<sequence length="303" mass="35124">MSRQFELTKELIDQIIFSMENQNEKFLLDTQSLKIIPDLKDENLPDAVRLPEWNPSDGYQLMDSFTGSLKNPIYRERLRTILNTGRGVFRGFKNVLKERPDLEKSWFNHKDREMKKRVRLWYSELCDFWGVASLGEEPEETTDLFLDNFTMELISPDNEEYLLARQSFKDEIFSGSTAPLKNVMIEYGPWKGSDSDCAVRAMSPDGSSCGFLGLTLESRADELYALLDCLYVLPEYRGAGIASGLLDFISEYCFQINVKSLLLQIPPEGEVMKNNIKRRGFRRQGSFLLLDIPHWFYEEKENS</sequence>
<evidence type="ECO:0000313" key="2">
    <source>
        <dbReference type="EMBL" id="QEN08446.1"/>
    </source>
</evidence>
<dbReference type="OrthoDB" id="367880at2"/>
<dbReference type="Proteomes" id="UP000324209">
    <property type="component" value="Chromosome"/>
</dbReference>
<keyword evidence="3" id="KW-1185">Reference proteome</keyword>
<dbReference type="KEGG" id="ock:EXM22_10785"/>
<organism evidence="2 3">
    <name type="scientific">Oceanispirochaeta crateris</name>
    <dbReference type="NCBI Taxonomy" id="2518645"/>
    <lineage>
        <taxon>Bacteria</taxon>
        <taxon>Pseudomonadati</taxon>
        <taxon>Spirochaetota</taxon>
        <taxon>Spirochaetia</taxon>
        <taxon>Spirochaetales</taxon>
        <taxon>Spirochaetaceae</taxon>
        <taxon>Oceanispirochaeta</taxon>
    </lineage>
</organism>
<protein>
    <submittedName>
        <fullName evidence="2">N-acetyltransferase</fullName>
    </submittedName>
</protein>
<dbReference type="EMBL" id="CP036150">
    <property type="protein sequence ID" value="QEN08446.1"/>
    <property type="molecule type" value="Genomic_DNA"/>
</dbReference>
<dbReference type="PROSITE" id="PS51186">
    <property type="entry name" value="GNAT"/>
    <property type="match status" value="1"/>
</dbReference>
<dbReference type="Pfam" id="PF00583">
    <property type="entry name" value="Acetyltransf_1"/>
    <property type="match status" value="1"/>
</dbReference>
<dbReference type="AlphaFoldDB" id="A0A5C1QPE7"/>
<feature type="domain" description="N-acetyltransferase" evidence="1">
    <location>
        <begin position="152"/>
        <end position="303"/>
    </location>
</feature>
<proteinExistence type="predicted"/>
<name>A0A5C1QPE7_9SPIO</name>
<reference evidence="2 3" key="1">
    <citation type="submission" date="2019-02" db="EMBL/GenBank/DDBJ databases">
        <title>Complete Genome Sequence and Methylome Analysis of free living Spirochaetas.</title>
        <authorList>
            <person name="Fomenkov A."/>
            <person name="Dubinina G."/>
            <person name="Leshcheva N."/>
            <person name="Mikheeva N."/>
            <person name="Grabovich M."/>
            <person name="Vincze T."/>
            <person name="Roberts R.J."/>
        </authorList>
    </citation>
    <scope>NUCLEOTIDE SEQUENCE [LARGE SCALE GENOMIC DNA]</scope>
    <source>
        <strain evidence="2 3">K2</strain>
    </source>
</reference>
<accession>A0A5C1QPE7</accession>
<dbReference type="Gene3D" id="3.40.630.30">
    <property type="match status" value="1"/>
</dbReference>
<dbReference type="GO" id="GO:0016747">
    <property type="term" value="F:acyltransferase activity, transferring groups other than amino-acyl groups"/>
    <property type="evidence" value="ECO:0007669"/>
    <property type="project" value="InterPro"/>
</dbReference>
<gene>
    <name evidence="2" type="ORF">EXM22_10785</name>
</gene>
<dbReference type="CDD" id="cd04301">
    <property type="entry name" value="NAT_SF"/>
    <property type="match status" value="1"/>
</dbReference>
<evidence type="ECO:0000313" key="3">
    <source>
        <dbReference type="Proteomes" id="UP000324209"/>
    </source>
</evidence>
<dbReference type="SUPFAM" id="SSF55729">
    <property type="entry name" value="Acyl-CoA N-acyltransferases (Nat)"/>
    <property type="match status" value="1"/>
</dbReference>
<keyword evidence="2" id="KW-0808">Transferase</keyword>
<evidence type="ECO:0000259" key="1">
    <source>
        <dbReference type="PROSITE" id="PS51186"/>
    </source>
</evidence>
<dbReference type="InterPro" id="IPR000182">
    <property type="entry name" value="GNAT_dom"/>
</dbReference>
<dbReference type="RefSeq" id="WP_149486527.1">
    <property type="nucleotide sequence ID" value="NZ_CP036150.1"/>
</dbReference>
<dbReference type="InterPro" id="IPR016181">
    <property type="entry name" value="Acyl_CoA_acyltransferase"/>
</dbReference>